<name>A0A512PB41_9CELL</name>
<dbReference type="Proteomes" id="UP000321798">
    <property type="component" value="Unassembled WGS sequence"/>
</dbReference>
<dbReference type="OrthoDB" id="5019546at2"/>
<proteinExistence type="predicted"/>
<dbReference type="RefSeq" id="WP_146952177.1">
    <property type="nucleotide sequence ID" value="NZ_BAABBJ010000009.1"/>
</dbReference>
<gene>
    <name evidence="1" type="ORF">CSO01_11420</name>
</gene>
<protein>
    <submittedName>
        <fullName evidence="1">Uncharacterized protein</fullName>
    </submittedName>
</protein>
<evidence type="ECO:0000313" key="1">
    <source>
        <dbReference type="EMBL" id="GEP68427.1"/>
    </source>
</evidence>
<comment type="caution">
    <text evidence="1">The sequence shown here is derived from an EMBL/GenBank/DDBJ whole genome shotgun (WGS) entry which is preliminary data.</text>
</comment>
<keyword evidence="2" id="KW-1185">Reference proteome</keyword>
<reference evidence="1 2" key="1">
    <citation type="submission" date="2019-07" db="EMBL/GenBank/DDBJ databases">
        <title>Whole genome shotgun sequence of Cellulomonas soli NBRC 109434.</title>
        <authorList>
            <person name="Hosoyama A."/>
            <person name="Uohara A."/>
            <person name="Ohji S."/>
            <person name="Ichikawa N."/>
        </authorList>
    </citation>
    <scope>NUCLEOTIDE SEQUENCE [LARGE SCALE GENOMIC DNA]</scope>
    <source>
        <strain evidence="1 2">NBRC 109434</strain>
    </source>
</reference>
<dbReference type="AlphaFoldDB" id="A0A512PB41"/>
<sequence>MTRVIDNRHGGTEYLVLRVLPGPNPSWGVVDEGGFVNKRVKLSTLAAGVAALMAVVSLAPAATAAESVAEPLPPAAINNPDVPLETIEALPEVIQNDPDVIIDPELELGPIVYPNGTPVEGQSARMTAAAWSCGGTAQANVFNTWGPASVGDCTVWGSAGWTQGYTWTVEDLTKSVCVQVRGFNSSGTRTWYGGGCGFSNAGFSVPWGNVLSNPAVRAQSLAVVSYNSVPWHI</sequence>
<dbReference type="EMBL" id="BKAL01000003">
    <property type="protein sequence ID" value="GEP68427.1"/>
    <property type="molecule type" value="Genomic_DNA"/>
</dbReference>
<evidence type="ECO:0000313" key="2">
    <source>
        <dbReference type="Proteomes" id="UP000321798"/>
    </source>
</evidence>
<accession>A0A512PB41</accession>
<organism evidence="1 2">
    <name type="scientific">Cellulomonas soli</name>
    <dbReference type="NCBI Taxonomy" id="931535"/>
    <lineage>
        <taxon>Bacteria</taxon>
        <taxon>Bacillati</taxon>
        <taxon>Actinomycetota</taxon>
        <taxon>Actinomycetes</taxon>
        <taxon>Micrococcales</taxon>
        <taxon>Cellulomonadaceae</taxon>
        <taxon>Cellulomonas</taxon>
    </lineage>
</organism>